<name>A0A914QBU8_9BILA</name>
<dbReference type="PANTHER" id="PTHR23200">
    <property type="entry name" value="METALLO-BETA-LACTAMASE DOMAIN-CONTAINING PROTEIN 1"/>
    <property type="match status" value="1"/>
</dbReference>
<dbReference type="Gene3D" id="3.60.15.10">
    <property type="entry name" value="Ribonuclease Z/Hydroxyacylglutathione hydrolase-like"/>
    <property type="match status" value="1"/>
</dbReference>
<dbReference type="SMART" id="SM00849">
    <property type="entry name" value="Lactamase_B"/>
    <property type="match status" value="1"/>
</dbReference>
<feature type="domain" description="Metallo-beta-lactamase" evidence="2">
    <location>
        <begin position="68"/>
        <end position="237"/>
    </location>
</feature>
<dbReference type="WBParaSite" id="PDA_v2.g28711.t1">
    <property type="protein sequence ID" value="PDA_v2.g28711.t1"/>
    <property type="gene ID" value="PDA_v2.g28711"/>
</dbReference>
<keyword evidence="3" id="KW-1185">Reference proteome</keyword>
<dbReference type="CDD" id="cd07711">
    <property type="entry name" value="MBLAC1-like_MBL-fold"/>
    <property type="match status" value="1"/>
</dbReference>
<organism evidence="3 4">
    <name type="scientific">Panagrolaimus davidi</name>
    <dbReference type="NCBI Taxonomy" id="227884"/>
    <lineage>
        <taxon>Eukaryota</taxon>
        <taxon>Metazoa</taxon>
        <taxon>Ecdysozoa</taxon>
        <taxon>Nematoda</taxon>
        <taxon>Chromadorea</taxon>
        <taxon>Rhabditida</taxon>
        <taxon>Tylenchina</taxon>
        <taxon>Panagrolaimomorpha</taxon>
        <taxon>Panagrolaimoidea</taxon>
        <taxon>Panagrolaimidae</taxon>
        <taxon>Panagrolaimus</taxon>
    </lineage>
</organism>
<protein>
    <submittedName>
        <fullName evidence="4">Metallo-beta-lactamase domain-containing protein</fullName>
    </submittedName>
</protein>
<dbReference type="InterPro" id="IPR036866">
    <property type="entry name" value="RibonucZ/Hydroxyglut_hydro"/>
</dbReference>
<evidence type="ECO:0000313" key="3">
    <source>
        <dbReference type="Proteomes" id="UP000887578"/>
    </source>
</evidence>
<reference evidence="4" key="1">
    <citation type="submission" date="2022-11" db="UniProtKB">
        <authorList>
            <consortium name="WormBaseParasite"/>
        </authorList>
    </citation>
    <scope>IDENTIFICATION</scope>
</reference>
<evidence type="ECO:0000313" key="4">
    <source>
        <dbReference type="WBParaSite" id="PDA_v2.g28711.t1"/>
    </source>
</evidence>
<feature type="region of interest" description="Disordered" evidence="1">
    <location>
        <begin position="17"/>
        <end position="40"/>
    </location>
</feature>
<dbReference type="SUPFAM" id="SSF56281">
    <property type="entry name" value="Metallo-hydrolase/oxidoreductase"/>
    <property type="match status" value="1"/>
</dbReference>
<dbReference type="AlphaFoldDB" id="A0A914QBU8"/>
<accession>A0A914QBU8</accession>
<dbReference type="Pfam" id="PF00753">
    <property type="entry name" value="Lactamase_B"/>
    <property type="match status" value="1"/>
</dbReference>
<evidence type="ECO:0000256" key="1">
    <source>
        <dbReference type="SAM" id="MobiDB-lite"/>
    </source>
</evidence>
<dbReference type="InterPro" id="IPR039344">
    <property type="entry name" value="MBLAC1"/>
</dbReference>
<dbReference type="InterPro" id="IPR001279">
    <property type="entry name" value="Metallo-B-lactamas"/>
</dbReference>
<evidence type="ECO:0000259" key="2">
    <source>
        <dbReference type="SMART" id="SM00849"/>
    </source>
</evidence>
<sequence>MIPTQIKVNIGMFPTPNINNGGGGSAPMGRPAPSPSTSSITKFEIGPVMVKQLVVGKLHQIQQGATMTASVSLIHDNGYYMVADTPSATDLPAKEQMLRGFTAASLFPGQVQMVLTTHGHPDHTGQANFFPNSRHFFASYEYTGNNYIKTELYTQDEMKVTQNIELWNTPGHTNQDVSAIIRNTPCGVIAVVGDLFYSREDALGNSTTWRTDAWNPEVGDKYRAKVICSANCIVPGHGPVFR</sequence>
<dbReference type="Proteomes" id="UP000887578">
    <property type="component" value="Unplaced"/>
</dbReference>
<proteinExistence type="predicted"/>
<dbReference type="PANTHER" id="PTHR23200:SF39">
    <property type="entry name" value="PROTEIN CBG14679"/>
    <property type="match status" value="1"/>
</dbReference>